<reference evidence="1 2" key="1">
    <citation type="submission" date="2013-03" db="EMBL/GenBank/DDBJ databases">
        <authorList>
            <person name="Warren W."/>
            <person name="Wilson R.K."/>
        </authorList>
    </citation>
    <scope>NUCLEOTIDE SEQUENCE</scope>
</reference>
<organism evidence="1 2">
    <name type="scientific">Macaca fascicularis</name>
    <name type="common">Crab-eating macaque</name>
    <name type="synonym">Cynomolgus monkey</name>
    <dbReference type="NCBI Taxonomy" id="9541"/>
    <lineage>
        <taxon>Eukaryota</taxon>
        <taxon>Metazoa</taxon>
        <taxon>Chordata</taxon>
        <taxon>Craniata</taxon>
        <taxon>Vertebrata</taxon>
        <taxon>Euteleostomi</taxon>
        <taxon>Mammalia</taxon>
        <taxon>Eutheria</taxon>
        <taxon>Euarchontoglires</taxon>
        <taxon>Primates</taxon>
        <taxon>Haplorrhini</taxon>
        <taxon>Catarrhini</taxon>
        <taxon>Cercopithecidae</taxon>
        <taxon>Cercopithecinae</taxon>
        <taxon>Macaca</taxon>
    </lineage>
</organism>
<name>A0A7N9D868_MACFA</name>
<dbReference type="PANTHER" id="PTHR46254">
    <property type="entry name" value="PROTEIN GVQW1-RELATED"/>
    <property type="match status" value="1"/>
</dbReference>
<keyword evidence="2" id="KW-1185">Reference proteome</keyword>
<dbReference type="Ensembl" id="ENSMFAT00000099783.1">
    <property type="protein sequence ID" value="ENSMFAP00000058768.1"/>
    <property type="gene ID" value="ENSMFAG00000052783.1"/>
</dbReference>
<evidence type="ECO:0000313" key="2">
    <source>
        <dbReference type="Proteomes" id="UP000233100"/>
    </source>
</evidence>
<dbReference type="GeneTree" id="ENSGT00910000145979"/>
<evidence type="ECO:0000313" key="1">
    <source>
        <dbReference type="Ensembl" id="ENSMFAP00000058768.1"/>
    </source>
</evidence>
<dbReference type="AlphaFoldDB" id="A0A7N9D868"/>
<reference evidence="1" key="3">
    <citation type="submission" date="2025-09" db="UniProtKB">
        <authorList>
            <consortium name="Ensembl"/>
        </authorList>
    </citation>
    <scope>IDENTIFICATION</scope>
</reference>
<protein>
    <submittedName>
        <fullName evidence="1">Uncharacterized protein</fullName>
    </submittedName>
</protein>
<dbReference type="Proteomes" id="UP000233100">
    <property type="component" value="Chromosome 8"/>
</dbReference>
<proteinExistence type="predicted"/>
<sequence length="72" mass="8115">TDNWTISGFFNFNIIFFETESGSVTQARVQWYDLSSLQPPPPGFKNFSCLSLPDTQEAEAGGSLEPGRWRLQ</sequence>
<reference evidence="1" key="2">
    <citation type="submission" date="2025-08" db="UniProtKB">
        <authorList>
            <consortium name="Ensembl"/>
        </authorList>
    </citation>
    <scope>IDENTIFICATION</scope>
</reference>
<accession>A0A7N9D868</accession>